<proteinExistence type="predicted"/>
<evidence type="ECO:0000313" key="2">
    <source>
        <dbReference type="EMBL" id="EJX08477.1"/>
    </source>
</evidence>
<keyword evidence="1" id="KW-0472">Membrane</keyword>
<keyword evidence="1" id="KW-1133">Transmembrane helix</keyword>
<dbReference type="AlphaFoldDB" id="J9GKW5"/>
<gene>
    <name evidence="2" type="ORF">EVA_03412</name>
</gene>
<sequence length="92" mass="10358">MCNFFSSLLLASSAWLKHQAPTDKCSRGLIVYCCRRLFFRVVPAFAVPAVFAVTFKIYIVLRFSIKITRKITQCEGKFSLNADNFRVGGGSK</sequence>
<name>J9GKW5_9ZZZZ</name>
<protein>
    <submittedName>
        <fullName evidence="2">Uncharacterized protein</fullName>
    </submittedName>
</protein>
<feature type="transmembrane region" description="Helical" evidence="1">
    <location>
        <begin position="40"/>
        <end position="61"/>
    </location>
</feature>
<dbReference type="EMBL" id="AMCI01000616">
    <property type="protein sequence ID" value="EJX08477.1"/>
    <property type="molecule type" value="Genomic_DNA"/>
</dbReference>
<keyword evidence="1" id="KW-0812">Transmembrane</keyword>
<comment type="caution">
    <text evidence="2">The sequence shown here is derived from an EMBL/GenBank/DDBJ whole genome shotgun (WGS) entry which is preliminary data.</text>
</comment>
<organism evidence="2">
    <name type="scientific">gut metagenome</name>
    <dbReference type="NCBI Taxonomy" id="749906"/>
    <lineage>
        <taxon>unclassified sequences</taxon>
        <taxon>metagenomes</taxon>
        <taxon>organismal metagenomes</taxon>
    </lineage>
</organism>
<accession>J9GKW5</accession>
<reference evidence="2" key="1">
    <citation type="journal article" date="2012" name="PLoS ONE">
        <title>Gene sets for utilization of primary and secondary nutrition supplies in the distal gut of endangered iberian lynx.</title>
        <authorList>
            <person name="Alcaide M."/>
            <person name="Messina E."/>
            <person name="Richter M."/>
            <person name="Bargiela R."/>
            <person name="Peplies J."/>
            <person name="Huws S.A."/>
            <person name="Newbold C.J."/>
            <person name="Golyshin P.N."/>
            <person name="Simon M.A."/>
            <person name="Lopez G."/>
            <person name="Yakimov M.M."/>
            <person name="Ferrer M."/>
        </authorList>
    </citation>
    <scope>NUCLEOTIDE SEQUENCE</scope>
</reference>
<evidence type="ECO:0000256" key="1">
    <source>
        <dbReference type="SAM" id="Phobius"/>
    </source>
</evidence>